<gene>
    <name evidence="3" type="ORF">SAMN05443529_104163</name>
</gene>
<reference evidence="4" key="1">
    <citation type="submission" date="2016-10" db="EMBL/GenBank/DDBJ databases">
        <authorList>
            <person name="Varghese N."/>
            <person name="Submissions S."/>
        </authorList>
    </citation>
    <scope>NUCLEOTIDE SEQUENCE [LARGE SCALE GENOMIC DNA]</scope>
    <source>
        <strain evidence="4">DSM 8344</strain>
    </source>
</reference>
<evidence type="ECO:0000313" key="3">
    <source>
        <dbReference type="EMBL" id="SDG60692.1"/>
    </source>
</evidence>
<proteinExistence type="inferred from homology"/>
<dbReference type="Pfam" id="PF01177">
    <property type="entry name" value="Asp_Glu_race"/>
    <property type="match status" value="1"/>
</dbReference>
<evidence type="ECO:0000313" key="4">
    <source>
        <dbReference type="Proteomes" id="UP000198656"/>
    </source>
</evidence>
<protein>
    <submittedName>
        <fullName evidence="3">Aspartate racemase</fullName>
    </submittedName>
</protein>
<dbReference type="NCBIfam" id="TIGR00035">
    <property type="entry name" value="asp_race"/>
    <property type="match status" value="1"/>
</dbReference>
<organism evidence="3 4">
    <name type="scientific">Desulfosporosinus hippei DSM 8344</name>
    <dbReference type="NCBI Taxonomy" id="1121419"/>
    <lineage>
        <taxon>Bacteria</taxon>
        <taxon>Bacillati</taxon>
        <taxon>Bacillota</taxon>
        <taxon>Clostridia</taxon>
        <taxon>Eubacteriales</taxon>
        <taxon>Desulfitobacteriaceae</taxon>
        <taxon>Desulfosporosinus</taxon>
    </lineage>
</organism>
<dbReference type="STRING" id="1121419.SAMN05443529_104163"/>
<dbReference type="Proteomes" id="UP000198656">
    <property type="component" value="Unassembled WGS sequence"/>
</dbReference>
<dbReference type="PROSITE" id="PS00924">
    <property type="entry name" value="ASP_GLU_RACEMASE_2"/>
    <property type="match status" value="1"/>
</dbReference>
<dbReference type="RefSeq" id="WP_092330859.1">
    <property type="nucleotide sequence ID" value="NZ_FNCP01000004.1"/>
</dbReference>
<dbReference type="PANTHER" id="PTHR21198">
    <property type="entry name" value="GLUTAMATE RACEMASE"/>
    <property type="match status" value="1"/>
</dbReference>
<keyword evidence="4" id="KW-1185">Reference proteome</keyword>
<dbReference type="AlphaFoldDB" id="A0A1G7VLI9"/>
<dbReference type="SUPFAM" id="SSF53681">
    <property type="entry name" value="Aspartate/glutamate racemase"/>
    <property type="match status" value="2"/>
</dbReference>
<evidence type="ECO:0000256" key="1">
    <source>
        <dbReference type="ARBA" id="ARBA00007847"/>
    </source>
</evidence>
<dbReference type="PANTHER" id="PTHR21198:SF7">
    <property type="entry name" value="ASPARTATE-GLUTAMATE RACEMASE FAMILY"/>
    <property type="match status" value="1"/>
</dbReference>
<sequence length="230" mass="25655">MKTIGLIGGMSWESTVTYYLEINRYINKKLGGYYSAKCILYNVQYQEIKDVHKKGDWDRAGDILSEAALSLKAGGADFIILATNTMHIVAPRIKAAVELPFLHIAEVTADRLCLDDIKTVALLGTRFTMEKDFYKKVLEDRGINVLIPEKDHIEKIHEIINKELILGKVEASSRECFKKIIISLQKQGAQGVILGCTEIGLLIKQEDSILPVYDTALLHADAAADYALND</sequence>
<dbReference type="InterPro" id="IPR033134">
    <property type="entry name" value="Asp/Glu_racemase_AS_2"/>
</dbReference>
<name>A0A1G7VLI9_9FIRM</name>
<dbReference type="EMBL" id="FNCP01000004">
    <property type="protein sequence ID" value="SDG60692.1"/>
    <property type="molecule type" value="Genomic_DNA"/>
</dbReference>
<dbReference type="GO" id="GO:0047661">
    <property type="term" value="F:amino-acid racemase activity"/>
    <property type="evidence" value="ECO:0007669"/>
    <property type="project" value="InterPro"/>
</dbReference>
<comment type="similarity">
    <text evidence="1">Belongs to the aspartate/glutamate racemases family.</text>
</comment>
<evidence type="ECO:0000256" key="2">
    <source>
        <dbReference type="ARBA" id="ARBA00023235"/>
    </source>
</evidence>
<dbReference type="OrthoDB" id="9803739at2"/>
<dbReference type="InterPro" id="IPR004380">
    <property type="entry name" value="Asp_race"/>
</dbReference>
<dbReference type="InterPro" id="IPR015942">
    <property type="entry name" value="Asp/Glu/hydantoin_racemase"/>
</dbReference>
<dbReference type="Gene3D" id="3.40.50.1860">
    <property type="match status" value="2"/>
</dbReference>
<keyword evidence="2" id="KW-0413">Isomerase</keyword>
<accession>A0A1G7VLI9</accession>
<dbReference type="InterPro" id="IPR001920">
    <property type="entry name" value="Asp/Glu_race"/>
</dbReference>